<feature type="domain" description="Protein kinase" evidence="7">
    <location>
        <begin position="16"/>
        <end position="277"/>
    </location>
</feature>
<accession>A0A8B9SL56</accession>
<evidence type="ECO:0000313" key="9">
    <source>
        <dbReference type="Ensembl" id="ENSAPLP00020007894.1"/>
    </source>
</evidence>
<evidence type="ECO:0000256" key="4">
    <source>
        <dbReference type="ARBA" id="ARBA00022777"/>
    </source>
</evidence>
<dbReference type="SMART" id="SM00220">
    <property type="entry name" value="S_TKc"/>
    <property type="match status" value="1"/>
</dbReference>
<dbReference type="SUPFAM" id="SSF47769">
    <property type="entry name" value="SAM/Pointed domain"/>
    <property type="match status" value="1"/>
</dbReference>
<keyword evidence="3" id="KW-0547">Nucleotide-binding</keyword>
<dbReference type="InterPro" id="IPR013761">
    <property type="entry name" value="SAM/pointed_sf"/>
</dbReference>
<feature type="compositionally biased region" description="Basic and acidic residues" evidence="6">
    <location>
        <begin position="668"/>
        <end position="679"/>
    </location>
</feature>
<evidence type="ECO:0000256" key="1">
    <source>
        <dbReference type="ARBA" id="ARBA00022527"/>
    </source>
</evidence>
<evidence type="ECO:0000259" key="8">
    <source>
        <dbReference type="PROSITE" id="PS50105"/>
    </source>
</evidence>
<feature type="compositionally biased region" description="Polar residues" evidence="6">
    <location>
        <begin position="687"/>
        <end position="699"/>
    </location>
</feature>
<dbReference type="SMART" id="SM00454">
    <property type="entry name" value="SAM"/>
    <property type="match status" value="1"/>
</dbReference>
<feature type="region of interest" description="Disordered" evidence="6">
    <location>
        <begin position="587"/>
        <end position="716"/>
    </location>
</feature>
<keyword evidence="4" id="KW-0418">Kinase</keyword>
<reference evidence="9" key="3">
    <citation type="submission" date="2025-09" db="UniProtKB">
        <authorList>
            <consortium name="Ensembl"/>
        </authorList>
    </citation>
    <scope>IDENTIFICATION</scope>
</reference>
<evidence type="ECO:0000313" key="10">
    <source>
        <dbReference type="Proteomes" id="UP000694400"/>
    </source>
</evidence>
<keyword evidence="2" id="KW-0808">Transferase</keyword>
<dbReference type="PANTHER" id="PTHR44329:SF288">
    <property type="entry name" value="MITOGEN-ACTIVATED PROTEIN KINASE KINASE KINASE 20"/>
    <property type="match status" value="1"/>
</dbReference>
<proteinExistence type="predicted"/>
<dbReference type="GO" id="GO:0005524">
    <property type="term" value="F:ATP binding"/>
    <property type="evidence" value="ECO:0007669"/>
    <property type="project" value="UniProtKB-KW"/>
</dbReference>
<dbReference type="SUPFAM" id="SSF56112">
    <property type="entry name" value="Protein kinase-like (PK-like)"/>
    <property type="match status" value="1"/>
</dbReference>
<dbReference type="Proteomes" id="UP000694400">
    <property type="component" value="Chromosome 6"/>
</dbReference>
<dbReference type="InterPro" id="IPR001660">
    <property type="entry name" value="SAM"/>
</dbReference>
<evidence type="ECO:0000256" key="6">
    <source>
        <dbReference type="SAM" id="MobiDB-lite"/>
    </source>
</evidence>
<dbReference type="GO" id="GO:0005737">
    <property type="term" value="C:cytoplasm"/>
    <property type="evidence" value="ECO:0007669"/>
    <property type="project" value="TreeGrafter"/>
</dbReference>
<dbReference type="Pfam" id="PF07714">
    <property type="entry name" value="PK_Tyr_Ser-Thr"/>
    <property type="match status" value="1"/>
</dbReference>
<dbReference type="Gene3D" id="3.30.200.20">
    <property type="entry name" value="Phosphorylase Kinase, domain 1"/>
    <property type="match status" value="1"/>
</dbReference>
<reference evidence="9" key="2">
    <citation type="submission" date="2025-08" db="UniProtKB">
        <authorList>
            <consortium name="Ensembl"/>
        </authorList>
    </citation>
    <scope>IDENTIFICATION</scope>
</reference>
<evidence type="ECO:0000256" key="2">
    <source>
        <dbReference type="ARBA" id="ARBA00022679"/>
    </source>
</evidence>
<evidence type="ECO:0000256" key="3">
    <source>
        <dbReference type="ARBA" id="ARBA00022741"/>
    </source>
</evidence>
<name>A0A8B9SL56_ANAPL</name>
<dbReference type="Pfam" id="PF07647">
    <property type="entry name" value="SAM_2"/>
    <property type="match status" value="1"/>
</dbReference>
<sequence>MSSTSASFVQIRFDDLQFFENCGGGSFGSVYRARWISQDKEVAVKKLLKIEKEAEILSVLSHKNIIQFYGAVIEPPNYGIVTEYASAGSLFDYINSNKSEEMDMDHIMTWATDIAKGMHYLHMEAPVKVIHRDLKSRNVVIAADGVLKICDFGASRFHSHTTHMSLVGTFPWMAPEVIQSLPVSETCDTYSYGVVLWEMLTREVPFKGLEGLQVAWLVVEKNERLTIPSSCPRSFAELMHQCWEADSKKRPSFKQIISILESMSNDSNLPDQCNSFLHNKAEWRCEIEMWEQKLTEQSNTPVSDASGEMSVYARLFKEHHITGKRLLLLEEEDLKDMGIVARGHIIHLKKLTHDYLNPDSAGDAEENIEKVVNLELVFGYHLKPGNGPKDCKWKMYMEMDGDEIAITYIKDVTFNTNLPDVEILKMTKPPFVMEKWIVGMEEHQSVEYVVTYESDVRAPKTTRHVQAIHWSKVKVQDEVEAVQLIIQTSLPNSEGHSRSRSDSSIDSQWMKTLRMHQLAKATSLQHGHPHSPTSMTQYLPYLRSQDSYAAAVRRTRGPVSYQFTSISHSRNSSPLSHSLMRNLSNLHLNSKGSSTSSTASDTASERDRSTGQAPLMGGTSGTSSPVPPRTSGRAYRTSSTPPAPEHRRYSRNPPWPKAIPGMPLQGESEPRRGEGEGRVSEGGWIKVQNTRKPYRQSTGKPGRERPRGSWRGRRTF</sequence>
<dbReference type="GO" id="GO:0004709">
    <property type="term" value="F:MAP kinase kinase kinase activity"/>
    <property type="evidence" value="ECO:0007669"/>
    <property type="project" value="TreeGrafter"/>
</dbReference>
<feature type="domain" description="SAM" evidence="8">
    <location>
        <begin position="286"/>
        <end position="344"/>
    </location>
</feature>
<keyword evidence="1" id="KW-0723">Serine/threonine-protein kinase</keyword>
<organism evidence="9 10">
    <name type="scientific">Anas platyrhynchos</name>
    <name type="common">Mallard</name>
    <name type="synonym">Anas boschas</name>
    <dbReference type="NCBI Taxonomy" id="8839"/>
    <lineage>
        <taxon>Eukaryota</taxon>
        <taxon>Metazoa</taxon>
        <taxon>Chordata</taxon>
        <taxon>Craniata</taxon>
        <taxon>Vertebrata</taxon>
        <taxon>Euteleostomi</taxon>
        <taxon>Archelosauria</taxon>
        <taxon>Archosauria</taxon>
        <taxon>Dinosauria</taxon>
        <taxon>Saurischia</taxon>
        <taxon>Theropoda</taxon>
        <taxon>Coelurosauria</taxon>
        <taxon>Aves</taxon>
        <taxon>Neognathae</taxon>
        <taxon>Galloanserae</taxon>
        <taxon>Anseriformes</taxon>
        <taxon>Anatidae</taxon>
        <taxon>Anatinae</taxon>
        <taxon>Anas</taxon>
    </lineage>
</organism>
<dbReference type="PROSITE" id="PS00108">
    <property type="entry name" value="PROTEIN_KINASE_ST"/>
    <property type="match status" value="1"/>
</dbReference>
<dbReference type="PROSITE" id="PS50011">
    <property type="entry name" value="PROTEIN_KINASE_DOM"/>
    <property type="match status" value="1"/>
</dbReference>
<dbReference type="AlphaFoldDB" id="A0A8B9SL56"/>
<reference evidence="9" key="1">
    <citation type="submission" date="2019-08" db="EMBL/GenBank/DDBJ databases">
        <title>Three high-quality genomes provides insights into domestication of ducks.</title>
        <authorList>
            <person name="Hou Z.C."/>
            <person name="Zhu F."/>
            <person name="Yin Z.T."/>
            <person name="Zhang F."/>
        </authorList>
    </citation>
    <scope>NUCLEOTIDE SEQUENCE [LARGE SCALE GENOMIC DNA]</scope>
</reference>
<dbReference type="Ensembl" id="ENSAPLT00020008495.1">
    <property type="protein sequence ID" value="ENSAPLP00020007894.1"/>
    <property type="gene ID" value="ENSAPLG00020005805.1"/>
</dbReference>
<dbReference type="PANTHER" id="PTHR44329">
    <property type="entry name" value="SERINE/THREONINE-PROTEIN KINASE TNNI3K-RELATED"/>
    <property type="match status" value="1"/>
</dbReference>
<feature type="compositionally biased region" description="Low complexity" evidence="6">
    <location>
        <begin position="593"/>
        <end position="602"/>
    </location>
</feature>
<dbReference type="Gene3D" id="1.10.510.10">
    <property type="entry name" value="Transferase(Phosphotransferase) domain 1"/>
    <property type="match status" value="1"/>
</dbReference>
<dbReference type="FunFam" id="1.10.510.10:FF:000243">
    <property type="entry name" value="mitogen-activated protein kinase kinase kinase 20 isoform X2"/>
    <property type="match status" value="1"/>
</dbReference>
<dbReference type="InterPro" id="IPR001245">
    <property type="entry name" value="Ser-Thr/Tyr_kinase_cat_dom"/>
</dbReference>
<dbReference type="Gene3D" id="1.10.150.50">
    <property type="entry name" value="Transcription Factor, Ets-1"/>
    <property type="match status" value="1"/>
</dbReference>
<dbReference type="InterPro" id="IPR000719">
    <property type="entry name" value="Prot_kinase_dom"/>
</dbReference>
<dbReference type="InterPro" id="IPR051681">
    <property type="entry name" value="Ser/Thr_Kinases-Pseudokinases"/>
</dbReference>
<dbReference type="CDD" id="cd14060">
    <property type="entry name" value="STKc_MLTK"/>
    <property type="match status" value="1"/>
</dbReference>
<dbReference type="PRINTS" id="PR00109">
    <property type="entry name" value="TYRKINASE"/>
</dbReference>
<evidence type="ECO:0000259" key="7">
    <source>
        <dbReference type="PROSITE" id="PS50011"/>
    </source>
</evidence>
<dbReference type="InterPro" id="IPR008271">
    <property type="entry name" value="Ser/Thr_kinase_AS"/>
</dbReference>
<protein>
    <submittedName>
        <fullName evidence="9">Mitogen-activated protein kinase kinase kinase 20</fullName>
    </submittedName>
</protein>
<dbReference type="FunFam" id="3.30.200.20:FF:000220">
    <property type="entry name" value="mitogen-activated protein kinase kinase kinase 20 isoform X1"/>
    <property type="match status" value="1"/>
</dbReference>
<keyword evidence="5" id="KW-0067">ATP-binding</keyword>
<evidence type="ECO:0000256" key="5">
    <source>
        <dbReference type="ARBA" id="ARBA00022840"/>
    </source>
</evidence>
<dbReference type="InterPro" id="IPR011009">
    <property type="entry name" value="Kinase-like_dom_sf"/>
</dbReference>
<dbReference type="PROSITE" id="PS50105">
    <property type="entry name" value="SAM_DOMAIN"/>
    <property type="match status" value="1"/>
</dbReference>